<dbReference type="InterPro" id="IPR035965">
    <property type="entry name" value="PAS-like_dom_sf"/>
</dbReference>
<dbReference type="SUPFAM" id="SSF55874">
    <property type="entry name" value="ATPase domain of HSP90 chaperone/DNA topoisomerase II/histidine kinase"/>
    <property type="match status" value="1"/>
</dbReference>
<dbReference type="FunFam" id="3.30.565.10:FF:000006">
    <property type="entry name" value="Sensor histidine kinase WalK"/>
    <property type="match status" value="1"/>
</dbReference>
<organism evidence="14 15">
    <name type="scientific">Abyssalbus ytuae</name>
    <dbReference type="NCBI Taxonomy" id="2926907"/>
    <lineage>
        <taxon>Bacteria</taxon>
        <taxon>Pseudomonadati</taxon>
        <taxon>Bacteroidota</taxon>
        <taxon>Flavobacteriia</taxon>
        <taxon>Flavobacteriales</taxon>
        <taxon>Flavobacteriaceae</taxon>
        <taxon>Abyssalbus</taxon>
    </lineage>
</organism>
<dbReference type="SMART" id="SM00387">
    <property type="entry name" value="HATPase_c"/>
    <property type="match status" value="1"/>
</dbReference>
<evidence type="ECO:0000259" key="13">
    <source>
        <dbReference type="PROSITE" id="PS50109"/>
    </source>
</evidence>
<dbReference type="InterPro" id="IPR036890">
    <property type="entry name" value="HATPase_C_sf"/>
</dbReference>
<dbReference type="InterPro" id="IPR013654">
    <property type="entry name" value="PAS_2"/>
</dbReference>
<evidence type="ECO:0000256" key="9">
    <source>
        <dbReference type="ARBA" id="ARBA00022991"/>
    </source>
</evidence>
<dbReference type="InterPro" id="IPR016132">
    <property type="entry name" value="Phyto_chromo_attachment"/>
</dbReference>
<evidence type="ECO:0000256" key="1">
    <source>
        <dbReference type="ARBA" id="ARBA00000085"/>
    </source>
</evidence>
<dbReference type="InterPro" id="IPR003594">
    <property type="entry name" value="HATPase_dom"/>
</dbReference>
<evidence type="ECO:0000256" key="8">
    <source>
        <dbReference type="ARBA" id="ARBA00022777"/>
    </source>
</evidence>
<comment type="similarity">
    <text evidence="2">In the N-terminal section; belongs to the phytochrome family.</text>
</comment>
<dbReference type="InterPro" id="IPR005467">
    <property type="entry name" value="His_kinase_dom"/>
</dbReference>
<dbReference type="GO" id="GO:0000155">
    <property type="term" value="F:phosphorelay sensor kinase activity"/>
    <property type="evidence" value="ECO:0007669"/>
    <property type="project" value="InterPro"/>
</dbReference>
<dbReference type="Gene3D" id="3.30.565.10">
    <property type="entry name" value="Histidine kinase-like ATPase, C-terminal domain"/>
    <property type="match status" value="1"/>
</dbReference>
<dbReference type="GO" id="GO:0005524">
    <property type="term" value="F:ATP binding"/>
    <property type="evidence" value="ECO:0007669"/>
    <property type="project" value="UniProtKB-KW"/>
</dbReference>
<keyword evidence="11" id="KW-0175">Coiled coil</keyword>
<evidence type="ECO:0000256" key="3">
    <source>
        <dbReference type="ARBA" id="ARBA00012438"/>
    </source>
</evidence>
<keyword evidence="10" id="KW-0675">Receptor</keyword>
<dbReference type="SUPFAM" id="SSF47384">
    <property type="entry name" value="Homodimeric domain of signal transducing histidine kinase"/>
    <property type="match status" value="1"/>
</dbReference>
<keyword evidence="14" id="KW-0547">Nucleotide-binding</keyword>
<dbReference type="EMBL" id="CP094358">
    <property type="protein sequence ID" value="UOB19172.1"/>
    <property type="molecule type" value="Genomic_DNA"/>
</dbReference>
<dbReference type="InterPro" id="IPR003661">
    <property type="entry name" value="HisK_dim/P_dom"/>
</dbReference>
<dbReference type="InterPro" id="IPR029016">
    <property type="entry name" value="GAF-like_dom_sf"/>
</dbReference>
<dbReference type="EC" id="2.7.13.3" evidence="3"/>
<dbReference type="InterPro" id="IPR052162">
    <property type="entry name" value="Sensor_kinase/Photoreceptor"/>
</dbReference>
<evidence type="ECO:0000256" key="7">
    <source>
        <dbReference type="ARBA" id="ARBA00022679"/>
    </source>
</evidence>
<dbReference type="Gene3D" id="1.10.287.130">
    <property type="match status" value="1"/>
</dbReference>
<keyword evidence="8" id="KW-0418">Kinase</keyword>
<gene>
    <name evidence="14" type="ORF">MQE35_07700</name>
</gene>
<evidence type="ECO:0000313" key="15">
    <source>
        <dbReference type="Proteomes" id="UP000831290"/>
    </source>
</evidence>
<accession>A0A9E6ZNJ9</accession>
<dbReference type="PANTHER" id="PTHR43304">
    <property type="entry name" value="PHYTOCHROME-LIKE PROTEIN CPH1"/>
    <property type="match status" value="1"/>
</dbReference>
<sequence length="774" mass="88633">MFHVTLNNCHEEPIHIPGSIQSHGVLLVIDKDTFNVKYVSKNIQEMAGITPELMIEKGLDEFLGSDFYREIYSNRYKSLEDLQLLNPFKAILRNSNGKVQNFDAIVSRNDKYILLDLEPYVEKQDVQFIKFYHEIRNFVHSLVGMDSLQEIFEKSVEEIKNLTGFDRVMFYKFDTQYNGEVVAEAKTPELNSFFKMHFPESDIPAQARALYVKNKIRLIANVNSAPSPVIPNGEPIDLSSSTLRSVSPIHIQYLKNMGVQASMSISIVVEEKLWGLIACHHYQPLVVPFDKREVASYLSLMISHLITIKTRTQVRLSEARLKSINASLTEQMAKEDDFVEGLRKEVDNLLSLMSASGVAWNFGEGTEVYGKCPDKNEVDKIINWLSSKKVSQKSVYYTDCLSEENNDFKDISHVASGLMVLPISFSENQFLMWFRPEVIETKNWGGKPEKIIEFTDDGSHRLMPRKSFELWQENVRNKSVPWEEIEISTALKFRNTIVNYVLLKSERLRKLNNELEQKVKERTKELTKEISARKKTEAKLSKTLKEAQMSNQELEQFAYVASHDLQEPLRKIQTFGDRLKNIAGDNLNDRAHDYLKRMINASGRMQLLIKDLLEFSRISTREEPMEIINLDELLVDIVSDLQIIIDKTSATINVNSLGEVKASRNQLTRLFLNLIQNSIKFSKEDQSPVINITRSKDKDDNIIIEVADNGIGFSSEYSERIFGLFERLHGRGEYDGTGLGLAICRKIMEKHNGTIQAKSTPGKGSTFILTFPSH</sequence>
<keyword evidence="15" id="KW-1185">Reference proteome</keyword>
<evidence type="ECO:0000259" key="12">
    <source>
        <dbReference type="PROSITE" id="PS50046"/>
    </source>
</evidence>
<dbReference type="KEGG" id="fbm:MQE35_07700"/>
<dbReference type="GO" id="GO:0006355">
    <property type="term" value="P:regulation of DNA-templated transcription"/>
    <property type="evidence" value="ECO:0007669"/>
    <property type="project" value="InterPro"/>
</dbReference>
<keyword evidence="6" id="KW-0716">Sensory transduction</keyword>
<keyword evidence="5" id="KW-0597">Phosphoprotein</keyword>
<evidence type="ECO:0000256" key="5">
    <source>
        <dbReference type="ARBA" id="ARBA00022553"/>
    </source>
</evidence>
<dbReference type="Pfam" id="PF08446">
    <property type="entry name" value="PAS_2"/>
    <property type="match status" value="1"/>
</dbReference>
<dbReference type="GO" id="GO:0009881">
    <property type="term" value="F:photoreceptor activity"/>
    <property type="evidence" value="ECO:0007669"/>
    <property type="project" value="UniProtKB-KW"/>
</dbReference>
<keyword evidence="4" id="KW-0600">Photoreceptor protein</keyword>
<evidence type="ECO:0000256" key="10">
    <source>
        <dbReference type="ARBA" id="ARBA00023170"/>
    </source>
</evidence>
<evidence type="ECO:0000256" key="4">
    <source>
        <dbReference type="ARBA" id="ARBA00022543"/>
    </source>
</evidence>
<dbReference type="Proteomes" id="UP000831290">
    <property type="component" value="Chromosome"/>
</dbReference>
<dbReference type="SMART" id="SM00388">
    <property type="entry name" value="HisKA"/>
    <property type="match status" value="1"/>
</dbReference>
<dbReference type="InterPro" id="IPR001294">
    <property type="entry name" value="Phytochrome"/>
</dbReference>
<dbReference type="PRINTS" id="PR01033">
    <property type="entry name" value="PHYTOCHROME"/>
</dbReference>
<dbReference type="InterPro" id="IPR003018">
    <property type="entry name" value="GAF"/>
</dbReference>
<dbReference type="Gene3D" id="3.30.450.40">
    <property type="match status" value="1"/>
</dbReference>
<evidence type="ECO:0000256" key="6">
    <source>
        <dbReference type="ARBA" id="ARBA00022606"/>
    </source>
</evidence>
<evidence type="ECO:0000256" key="2">
    <source>
        <dbReference type="ARBA" id="ARBA00006402"/>
    </source>
</evidence>
<keyword evidence="9" id="KW-0157">Chromophore</keyword>
<dbReference type="Pfam" id="PF00512">
    <property type="entry name" value="HisKA"/>
    <property type="match status" value="1"/>
</dbReference>
<dbReference type="Pfam" id="PF00360">
    <property type="entry name" value="PHY"/>
    <property type="match status" value="1"/>
</dbReference>
<dbReference type="Pfam" id="PF01590">
    <property type="entry name" value="GAF"/>
    <property type="match status" value="1"/>
</dbReference>
<protein>
    <recommendedName>
        <fullName evidence="3">histidine kinase</fullName>
        <ecNumber evidence="3">2.7.13.3</ecNumber>
    </recommendedName>
</protein>
<comment type="catalytic activity">
    <reaction evidence="1">
        <text>ATP + protein L-histidine = ADP + protein N-phospho-L-histidine.</text>
        <dbReference type="EC" id="2.7.13.3"/>
    </reaction>
</comment>
<dbReference type="RefSeq" id="WP_255845789.1">
    <property type="nucleotide sequence ID" value="NZ_CP094358.1"/>
</dbReference>
<dbReference type="Pfam" id="PF02518">
    <property type="entry name" value="HATPase_c"/>
    <property type="match status" value="1"/>
</dbReference>
<dbReference type="GO" id="GO:0009584">
    <property type="term" value="P:detection of visible light"/>
    <property type="evidence" value="ECO:0007669"/>
    <property type="project" value="InterPro"/>
</dbReference>
<feature type="coiled-coil region" evidence="11">
    <location>
        <begin position="501"/>
        <end position="528"/>
    </location>
</feature>
<feature type="domain" description="Phytochrome chromophore attachment site" evidence="12">
    <location>
        <begin position="147"/>
        <end position="300"/>
    </location>
</feature>
<dbReference type="PROSITE" id="PS50109">
    <property type="entry name" value="HIS_KIN"/>
    <property type="match status" value="1"/>
</dbReference>
<keyword evidence="7" id="KW-0808">Transferase</keyword>
<dbReference type="AlphaFoldDB" id="A0A9E6ZNJ9"/>
<dbReference type="SUPFAM" id="SSF55785">
    <property type="entry name" value="PYP-like sensor domain (PAS domain)"/>
    <property type="match status" value="1"/>
</dbReference>
<feature type="domain" description="Histidine kinase" evidence="13">
    <location>
        <begin position="560"/>
        <end position="774"/>
    </location>
</feature>
<dbReference type="CDD" id="cd00082">
    <property type="entry name" value="HisKA"/>
    <property type="match status" value="1"/>
</dbReference>
<dbReference type="InterPro" id="IPR036097">
    <property type="entry name" value="HisK_dim/P_sf"/>
</dbReference>
<keyword evidence="14" id="KW-0067">ATP-binding</keyword>
<dbReference type="Gene3D" id="3.30.450.20">
    <property type="entry name" value="PAS domain"/>
    <property type="match status" value="1"/>
</dbReference>
<evidence type="ECO:0000256" key="11">
    <source>
        <dbReference type="SAM" id="Coils"/>
    </source>
</evidence>
<dbReference type="SMART" id="SM00065">
    <property type="entry name" value="GAF"/>
    <property type="match status" value="1"/>
</dbReference>
<dbReference type="PANTHER" id="PTHR43304:SF1">
    <property type="entry name" value="PAC DOMAIN-CONTAINING PROTEIN"/>
    <property type="match status" value="1"/>
</dbReference>
<dbReference type="InterPro" id="IPR043150">
    <property type="entry name" value="Phytochrome_PHY_sf"/>
</dbReference>
<dbReference type="PROSITE" id="PS50046">
    <property type="entry name" value="PHYTOCHROME_2"/>
    <property type="match status" value="1"/>
</dbReference>
<evidence type="ECO:0000313" key="14">
    <source>
        <dbReference type="EMBL" id="UOB19172.1"/>
    </source>
</evidence>
<dbReference type="InterPro" id="IPR013515">
    <property type="entry name" value="Phytochrome_cen-reg"/>
</dbReference>
<proteinExistence type="inferred from homology"/>
<dbReference type="SUPFAM" id="SSF55781">
    <property type="entry name" value="GAF domain-like"/>
    <property type="match status" value="2"/>
</dbReference>
<dbReference type="Gene3D" id="3.30.450.270">
    <property type="match status" value="1"/>
</dbReference>
<reference evidence="14" key="1">
    <citation type="submission" date="2022-03" db="EMBL/GenBank/DDBJ databases">
        <title>Description of Abyssus ytuae gen. nov., sp. nov., a novel member of the family Flavobacteriaceae isolated from the sediment of Mariana Trench.</title>
        <authorList>
            <person name="Zhang J."/>
            <person name="Xu X."/>
        </authorList>
    </citation>
    <scope>NUCLEOTIDE SEQUENCE</scope>
    <source>
        <strain evidence="14">MT3330</strain>
    </source>
</reference>
<name>A0A9E6ZNJ9_9FLAO</name>